<dbReference type="RefSeq" id="WP_322937495.1">
    <property type="nucleotide sequence ID" value="NZ_CP141059.1"/>
</dbReference>
<dbReference type="InterPro" id="IPR020539">
    <property type="entry name" value="RNase_P_CS"/>
</dbReference>
<proteinExistence type="inferred from homology"/>
<dbReference type="PANTHER" id="PTHR33992:SF1">
    <property type="entry name" value="RIBONUCLEASE P PROTEIN COMPONENT"/>
    <property type="match status" value="1"/>
</dbReference>
<dbReference type="GO" id="GO:0004526">
    <property type="term" value="F:ribonuclease P activity"/>
    <property type="evidence" value="ECO:0007669"/>
    <property type="project" value="UniProtKB-EC"/>
</dbReference>
<evidence type="ECO:0000256" key="1">
    <source>
        <dbReference type="ARBA" id="ARBA00002663"/>
    </source>
</evidence>
<keyword evidence="3 7" id="KW-0540">Nuclease</keyword>
<evidence type="ECO:0000256" key="2">
    <source>
        <dbReference type="ARBA" id="ARBA00022694"/>
    </source>
</evidence>
<evidence type="ECO:0000256" key="8">
    <source>
        <dbReference type="NCBIfam" id="TIGR00188"/>
    </source>
</evidence>
<evidence type="ECO:0000256" key="5">
    <source>
        <dbReference type="ARBA" id="ARBA00022801"/>
    </source>
</evidence>
<accession>A0ABZ0ZQL5</accession>
<organism evidence="9 10">
    <name type="scientific">Nocardioides bizhenqiangii</name>
    <dbReference type="NCBI Taxonomy" id="3095076"/>
    <lineage>
        <taxon>Bacteria</taxon>
        <taxon>Bacillati</taxon>
        <taxon>Actinomycetota</taxon>
        <taxon>Actinomycetes</taxon>
        <taxon>Propionibacteriales</taxon>
        <taxon>Nocardioidaceae</taxon>
        <taxon>Nocardioides</taxon>
    </lineage>
</organism>
<comment type="catalytic activity">
    <reaction evidence="7">
        <text>Endonucleolytic cleavage of RNA, removing 5'-extranucleotides from tRNA precursor.</text>
        <dbReference type="EC" id="3.1.26.5"/>
    </reaction>
</comment>
<keyword evidence="2 7" id="KW-0819">tRNA processing</keyword>
<dbReference type="Proteomes" id="UP001327225">
    <property type="component" value="Chromosome"/>
</dbReference>
<dbReference type="InterPro" id="IPR020568">
    <property type="entry name" value="Ribosomal_Su5_D2-typ_SF"/>
</dbReference>
<dbReference type="PROSITE" id="PS00648">
    <property type="entry name" value="RIBONUCLEASE_P"/>
    <property type="match status" value="1"/>
</dbReference>
<dbReference type="PANTHER" id="PTHR33992">
    <property type="entry name" value="RIBONUCLEASE P PROTEIN COMPONENT"/>
    <property type="match status" value="1"/>
</dbReference>
<protein>
    <recommendedName>
        <fullName evidence="7 8">Ribonuclease P protein component</fullName>
        <shortName evidence="7">RNase P protein</shortName>
        <shortName evidence="7">RNaseP protein</shortName>
        <ecNumber evidence="7 8">3.1.26.5</ecNumber>
    </recommendedName>
    <alternativeName>
        <fullName evidence="7">Protein C5</fullName>
    </alternativeName>
</protein>
<keyword evidence="6 7" id="KW-0694">RNA-binding</keyword>
<keyword evidence="10" id="KW-1185">Reference proteome</keyword>
<dbReference type="InterPro" id="IPR014721">
    <property type="entry name" value="Ribsml_uS5_D2-typ_fold_subgr"/>
</dbReference>
<comment type="similarity">
    <text evidence="7">Belongs to the RnpA family.</text>
</comment>
<dbReference type="NCBIfam" id="TIGR00188">
    <property type="entry name" value="rnpA"/>
    <property type="match status" value="1"/>
</dbReference>
<name>A0ABZ0ZQL5_9ACTN</name>
<dbReference type="EC" id="3.1.26.5" evidence="7 8"/>
<evidence type="ECO:0000313" key="9">
    <source>
        <dbReference type="EMBL" id="WQQ26630.1"/>
    </source>
</evidence>
<comment type="function">
    <text evidence="1 7">RNaseP catalyzes the removal of the 5'-leader sequence from pre-tRNA to produce the mature 5'-terminus. It can also cleave other RNA substrates such as 4.5S RNA. The protein component plays an auxiliary but essential role in vivo by binding to the 5'-leader sequence and broadening the substrate specificity of the ribozyme.</text>
</comment>
<sequence>MLNHAPCCATPRGRSAAALRRAPVLSADHRLTRPTSFRHAVKAGRRAGGRTLVTHLAVAEGQADEPARVGFVVSRAVGNAVIRNRVKRRLRHAARARISLLPGGTLLVVRAQPPAAAASYEELAAELDRCLGRSLEVSSDISTDISTVGSGRVER</sequence>
<dbReference type="Pfam" id="PF00825">
    <property type="entry name" value="Ribonuclease_P"/>
    <property type="match status" value="1"/>
</dbReference>
<dbReference type="InterPro" id="IPR000100">
    <property type="entry name" value="RNase_P"/>
</dbReference>
<keyword evidence="5 7" id="KW-0378">Hydrolase</keyword>
<comment type="subunit">
    <text evidence="7">Consists of a catalytic RNA component (M1 or rnpB) and a protein subunit.</text>
</comment>
<dbReference type="Gene3D" id="3.30.230.10">
    <property type="match status" value="1"/>
</dbReference>
<keyword evidence="4 7" id="KW-0255">Endonuclease</keyword>
<evidence type="ECO:0000256" key="3">
    <source>
        <dbReference type="ARBA" id="ARBA00022722"/>
    </source>
</evidence>
<dbReference type="SUPFAM" id="SSF54211">
    <property type="entry name" value="Ribosomal protein S5 domain 2-like"/>
    <property type="match status" value="1"/>
</dbReference>
<evidence type="ECO:0000256" key="4">
    <source>
        <dbReference type="ARBA" id="ARBA00022759"/>
    </source>
</evidence>
<dbReference type="EMBL" id="CP141059">
    <property type="protein sequence ID" value="WQQ26630.1"/>
    <property type="molecule type" value="Genomic_DNA"/>
</dbReference>
<evidence type="ECO:0000313" key="10">
    <source>
        <dbReference type="Proteomes" id="UP001327225"/>
    </source>
</evidence>
<dbReference type="HAMAP" id="MF_00227">
    <property type="entry name" value="RNase_P"/>
    <property type="match status" value="1"/>
</dbReference>
<evidence type="ECO:0000256" key="7">
    <source>
        <dbReference type="HAMAP-Rule" id="MF_00227"/>
    </source>
</evidence>
<reference evidence="10" key="1">
    <citation type="submission" date="2023-12" db="EMBL/GenBank/DDBJ databases">
        <title>Novel species in genus Nocardioides.</title>
        <authorList>
            <person name="Zhou H."/>
        </authorList>
    </citation>
    <scope>NUCLEOTIDE SEQUENCE [LARGE SCALE GENOMIC DNA]</scope>
    <source>
        <strain evidence="10">HM61</strain>
    </source>
</reference>
<evidence type="ECO:0000256" key="6">
    <source>
        <dbReference type="ARBA" id="ARBA00022884"/>
    </source>
</evidence>
<gene>
    <name evidence="7 9" type="primary">rnpA</name>
    <name evidence="9" type="ORF">SHK19_22080</name>
</gene>